<dbReference type="STRING" id="1705.CA21670_11210"/>
<evidence type="ECO:0000256" key="1">
    <source>
        <dbReference type="ARBA" id="ARBA00001974"/>
    </source>
</evidence>
<protein>
    <recommendedName>
        <fullName evidence="2">FAD-binding FR-type domain-containing protein</fullName>
    </recommendedName>
</protein>
<dbReference type="InterPro" id="IPR017938">
    <property type="entry name" value="Riboflavin_synthase-like_b-brl"/>
</dbReference>
<evidence type="ECO:0000313" key="3">
    <source>
        <dbReference type="EMBL" id="OAH30384.1"/>
    </source>
</evidence>
<comment type="cofactor">
    <cofactor evidence="1">
        <name>FAD</name>
        <dbReference type="ChEBI" id="CHEBI:57692"/>
    </cofactor>
</comment>
<sequence>MTGTSTLTTFRELALALREADAQYRERVHELLFSRIFEARQVFAPARSSRHVDLTVAIAWALENPATTVDPLVAQLGQDHRRLGFPPEVYDTFAQCLIDALDLFDLSPKLIDATSARLRSICTIMKDAAVKADWDGIPPAHTATVAAVERPNRKTAVVHLESAFPIGFQPGQALPVTTAHLPGVWRLLTPANISDETAQVSFHITDAGDASTLLTLARPGDVWTLGNARGKFPEDLDVTYLGDAATSPDLFLCYGTGWAAVRSYLLGKITDGDSQPVAVIAHAESPGGHYDLLLQNNLVELAPEISMQHTVSQDHDPVLYGTHRAFPEHTAIPEMTVIDNPAHVALEALLSNPHVFRRCVLVGPADEVTEGAGILNVGLARAGIVDCVIETHPWGEGQLTQSLKYGQSFPGLSD</sequence>
<accession>A0A177INN8</accession>
<dbReference type="PROSITE" id="PS51384">
    <property type="entry name" value="FAD_FR"/>
    <property type="match status" value="1"/>
</dbReference>
<dbReference type="GO" id="GO:0019825">
    <property type="term" value="F:oxygen binding"/>
    <property type="evidence" value="ECO:0007669"/>
    <property type="project" value="InterPro"/>
</dbReference>
<dbReference type="SUPFAM" id="SSF46458">
    <property type="entry name" value="Globin-like"/>
    <property type="match status" value="1"/>
</dbReference>
<dbReference type="OrthoDB" id="3213438at2"/>
<gene>
    <name evidence="3" type="ORF">AYJ05_06475</name>
</gene>
<dbReference type="InterPro" id="IPR012292">
    <property type="entry name" value="Globin/Proto"/>
</dbReference>
<dbReference type="SUPFAM" id="SSF63380">
    <property type="entry name" value="Riboflavin synthase domain-like"/>
    <property type="match status" value="1"/>
</dbReference>
<dbReference type="SUPFAM" id="SSF52343">
    <property type="entry name" value="Ferredoxin reductase-like, C-terminal NADP-linked domain"/>
    <property type="match status" value="1"/>
</dbReference>
<name>A0A177INN8_9CORY</name>
<dbReference type="PANTHER" id="PTHR47354:SF5">
    <property type="entry name" value="PROTEIN RFBI"/>
    <property type="match status" value="1"/>
</dbReference>
<dbReference type="EMBL" id="LSTQ01000008">
    <property type="protein sequence ID" value="OAH30384.1"/>
    <property type="molecule type" value="Genomic_DNA"/>
</dbReference>
<evidence type="ECO:0000313" key="4">
    <source>
        <dbReference type="Proteomes" id="UP000076947"/>
    </source>
</evidence>
<dbReference type="GO" id="GO:0016491">
    <property type="term" value="F:oxidoreductase activity"/>
    <property type="evidence" value="ECO:0007669"/>
    <property type="project" value="InterPro"/>
</dbReference>
<dbReference type="AlphaFoldDB" id="A0A177INN8"/>
<proteinExistence type="predicted"/>
<organism evidence="3 4">
    <name type="scientific">Corynebacterium stationis</name>
    <dbReference type="NCBI Taxonomy" id="1705"/>
    <lineage>
        <taxon>Bacteria</taxon>
        <taxon>Bacillati</taxon>
        <taxon>Actinomycetota</taxon>
        <taxon>Actinomycetes</taxon>
        <taxon>Mycobacteriales</taxon>
        <taxon>Corynebacteriaceae</taxon>
        <taxon>Corynebacterium</taxon>
    </lineage>
</organism>
<dbReference type="InterPro" id="IPR050415">
    <property type="entry name" value="MRET"/>
</dbReference>
<dbReference type="InterPro" id="IPR009050">
    <property type="entry name" value="Globin-like_sf"/>
</dbReference>
<dbReference type="InterPro" id="IPR017927">
    <property type="entry name" value="FAD-bd_FR_type"/>
</dbReference>
<dbReference type="Gene3D" id="1.10.490.10">
    <property type="entry name" value="Globins"/>
    <property type="match status" value="1"/>
</dbReference>
<evidence type="ECO:0000259" key="2">
    <source>
        <dbReference type="PROSITE" id="PS51384"/>
    </source>
</evidence>
<dbReference type="Proteomes" id="UP000076947">
    <property type="component" value="Unassembled WGS sequence"/>
</dbReference>
<dbReference type="Gene3D" id="2.40.30.10">
    <property type="entry name" value="Translation factors"/>
    <property type="match status" value="1"/>
</dbReference>
<dbReference type="PANTHER" id="PTHR47354">
    <property type="entry name" value="NADH OXIDOREDUCTASE HCR"/>
    <property type="match status" value="1"/>
</dbReference>
<feature type="domain" description="FAD-binding FR-type" evidence="2">
    <location>
        <begin position="138"/>
        <end position="235"/>
    </location>
</feature>
<dbReference type="InterPro" id="IPR039261">
    <property type="entry name" value="FNR_nucleotide-bd"/>
</dbReference>
<comment type="caution">
    <text evidence="3">The sequence shown here is derived from an EMBL/GenBank/DDBJ whole genome shotgun (WGS) entry which is preliminary data.</text>
</comment>
<dbReference type="GO" id="GO:0020037">
    <property type="term" value="F:heme binding"/>
    <property type="evidence" value="ECO:0007669"/>
    <property type="project" value="InterPro"/>
</dbReference>
<reference evidence="4" key="1">
    <citation type="submission" date="2016-02" db="EMBL/GenBank/DDBJ databases">
        <authorList>
            <person name="Kaur G."/>
            <person name="Nair G.R."/>
            <person name="Mayilraj S."/>
        </authorList>
    </citation>
    <scope>NUCLEOTIDE SEQUENCE [LARGE SCALE GENOMIC DNA]</scope>
    <source>
        <strain evidence="4">GA-15</strain>
    </source>
</reference>
<keyword evidence="4" id="KW-1185">Reference proteome</keyword>
<dbReference type="RefSeq" id="WP_066838584.1">
    <property type="nucleotide sequence ID" value="NZ_CAJUDP010000008.1"/>
</dbReference>